<feature type="domain" description="Type II secretion system protein GspF" evidence="8">
    <location>
        <begin position="185"/>
        <end position="313"/>
    </location>
</feature>
<keyword evidence="5 7" id="KW-0472">Membrane</keyword>
<feature type="transmembrane region" description="Helical" evidence="7">
    <location>
        <begin position="116"/>
        <end position="135"/>
    </location>
</feature>
<dbReference type="OrthoDB" id="9810662at2"/>
<feature type="transmembrane region" description="Helical" evidence="7">
    <location>
        <begin position="147"/>
        <end position="166"/>
    </location>
</feature>
<evidence type="ECO:0000256" key="1">
    <source>
        <dbReference type="ARBA" id="ARBA00004651"/>
    </source>
</evidence>
<feature type="transmembrane region" description="Helical" evidence="7">
    <location>
        <begin position="298"/>
        <end position="318"/>
    </location>
</feature>
<reference evidence="9 10" key="1">
    <citation type="submission" date="2018-01" db="EMBL/GenBank/DDBJ databases">
        <title>Genomic Encyclopedia of Archaeal and Bacterial Type Strains, Phase II (KMG-II): from individual species to whole genera.</title>
        <authorList>
            <person name="Goeker M."/>
        </authorList>
    </citation>
    <scope>NUCLEOTIDE SEQUENCE [LARGE SCALE GENOMIC DNA]</scope>
    <source>
        <strain evidence="9 10">DSM 12048</strain>
    </source>
</reference>
<dbReference type="Proteomes" id="UP000239736">
    <property type="component" value="Unassembled WGS sequence"/>
</dbReference>
<evidence type="ECO:0000256" key="7">
    <source>
        <dbReference type="SAM" id="Phobius"/>
    </source>
</evidence>
<proteinExistence type="predicted"/>
<feature type="compositionally biased region" description="Polar residues" evidence="6">
    <location>
        <begin position="58"/>
        <end position="70"/>
    </location>
</feature>
<keyword evidence="10" id="KW-1185">Reference proteome</keyword>
<dbReference type="EMBL" id="PRDS01000005">
    <property type="protein sequence ID" value="PPB80623.1"/>
    <property type="molecule type" value="Genomic_DNA"/>
</dbReference>
<keyword evidence="3 7" id="KW-0812">Transmembrane</keyword>
<dbReference type="PANTHER" id="PTHR35007:SF2">
    <property type="entry name" value="PILUS ASSEMBLE PROTEIN"/>
    <property type="match status" value="1"/>
</dbReference>
<dbReference type="PANTHER" id="PTHR35007">
    <property type="entry name" value="INTEGRAL MEMBRANE PROTEIN-RELATED"/>
    <property type="match status" value="1"/>
</dbReference>
<evidence type="ECO:0000313" key="10">
    <source>
        <dbReference type="Proteomes" id="UP000239736"/>
    </source>
</evidence>
<dbReference type="AlphaFoldDB" id="A0A2S5JGM3"/>
<keyword evidence="4 7" id="KW-1133">Transmembrane helix</keyword>
<dbReference type="InterPro" id="IPR018076">
    <property type="entry name" value="T2SS_GspF_dom"/>
</dbReference>
<evidence type="ECO:0000313" key="9">
    <source>
        <dbReference type="EMBL" id="PPB80623.1"/>
    </source>
</evidence>
<evidence type="ECO:0000256" key="3">
    <source>
        <dbReference type="ARBA" id="ARBA00022692"/>
    </source>
</evidence>
<feature type="region of interest" description="Disordered" evidence="6">
    <location>
        <begin position="50"/>
        <end position="73"/>
    </location>
</feature>
<dbReference type="GO" id="GO:0005886">
    <property type="term" value="C:plasma membrane"/>
    <property type="evidence" value="ECO:0007669"/>
    <property type="project" value="UniProtKB-SubCell"/>
</dbReference>
<feature type="transmembrane region" description="Helical" evidence="7">
    <location>
        <begin position="20"/>
        <end position="38"/>
    </location>
</feature>
<dbReference type="Pfam" id="PF00482">
    <property type="entry name" value="T2SSF"/>
    <property type="match status" value="1"/>
</dbReference>
<evidence type="ECO:0000256" key="2">
    <source>
        <dbReference type="ARBA" id="ARBA00022475"/>
    </source>
</evidence>
<name>A0A2S5JGM3_9RHOB</name>
<gene>
    <name evidence="9" type="ORF">LV82_01972</name>
</gene>
<comment type="caution">
    <text evidence="9">The sequence shown here is derived from an EMBL/GenBank/DDBJ whole genome shotgun (WGS) entry which is preliminary data.</text>
</comment>
<sequence>MLSALNEYLVNLLGPLGPLYAVAILGVLMIGVTLPVILKKRADPWDKLRETARPAGATKTQSSQPRATLRSSRKNDKLEKFASFLEPKTEEELSTARLKMLRAGYRGRDAVRKFHAIQFILGISFLVVGVIFGLISSASGDVSTTQLALYVLVPGLVGYFLPRYWVERRIQTRQQEMQNAFPDALDMLLVCVEAGQSLDQALMRVSKELKVGYPTLAEELEIVAQETKAGKDRISVLRAFSERVGIPDISSFVTVMIQSQTFGTSIADALRVYSAEMRDKRVMRAEEIANKLPTKMTLGTMMFTVPPLLVILVGPSVYDMMQVFANFRP</sequence>
<evidence type="ECO:0000256" key="4">
    <source>
        <dbReference type="ARBA" id="ARBA00022989"/>
    </source>
</evidence>
<protein>
    <submittedName>
        <fullName evidence="9">Tight adherence protein C</fullName>
    </submittedName>
</protein>
<accession>A0A2S5JGM3</accession>
<keyword evidence="2" id="KW-1003">Cell membrane</keyword>
<evidence type="ECO:0000256" key="5">
    <source>
        <dbReference type="ARBA" id="ARBA00023136"/>
    </source>
</evidence>
<organism evidence="9 10">
    <name type="scientific">Albidovulum inexpectatum</name>
    <dbReference type="NCBI Taxonomy" id="196587"/>
    <lineage>
        <taxon>Bacteria</taxon>
        <taxon>Pseudomonadati</taxon>
        <taxon>Pseudomonadota</taxon>
        <taxon>Alphaproteobacteria</taxon>
        <taxon>Rhodobacterales</taxon>
        <taxon>Paracoccaceae</taxon>
        <taxon>Albidovulum</taxon>
    </lineage>
</organism>
<evidence type="ECO:0000259" key="8">
    <source>
        <dbReference type="Pfam" id="PF00482"/>
    </source>
</evidence>
<evidence type="ECO:0000256" key="6">
    <source>
        <dbReference type="SAM" id="MobiDB-lite"/>
    </source>
</evidence>
<comment type="subcellular location">
    <subcellularLocation>
        <location evidence="1">Cell membrane</location>
        <topology evidence="1">Multi-pass membrane protein</topology>
    </subcellularLocation>
</comment>
<dbReference type="RefSeq" id="WP_104071186.1">
    <property type="nucleotide sequence ID" value="NZ_PRDS01000005.1"/>
</dbReference>